<dbReference type="EMBL" id="VMNW02000106">
    <property type="protein sequence ID" value="KAA9151086.1"/>
    <property type="molecule type" value="Genomic_DNA"/>
</dbReference>
<reference evidence="3" key="1">
    <citation type="submission" date="2019-09" db="EMBL/GenBank/DDBJ databases">
        <authorList>
            <person name="Teo W.F.A."/>
            <person name="Duangmal K."/>
        </authorList>
    </citation>
    <scope>NUCLEOTIDE SEQUENCE [LARGE SCALE GENOMIC DNA]</scope>
    <source>
        <strain evidence="3">K81G1</strain>
    </source>
</reference>
<name>A0A5N0UM28_9PSEU</name>
<dbReference type="AlphaFoldDB" id="A0A5N0UM28"/>
<organism evidence="3 4">
    <name type="scientific">Amycolatopsis acidicola</name>
    <dbReference type="NCBI Taxonomy" id="2596893"/>
    <lineage>
        <taxon>Bacteria</taxon>
        <taxon>Bacillati</taxon>
        <taxon>Actinomycetota</taxon>
        <taxon>Actinomycetes</taxon>
        <taxon>Pseudonocardiales</taxon>
        <taxon>Pseudonocardiaceae</taxon>
        <taxon>Amycolatopsis</taxon>
    </lineage>
</organism>
<keyword evidence="2" id="KW-0812">Transmembrane</keyword>
<keyword evidence="2" id="KW-1133">Transmembrane helix</keyword>
<keyword evidence="4" id="KW-1185">Reference proteome</keyword>
<comment type="caution">
    <text evidence="3">The sequence shown here is derived from an EMBL/GenBank/DDBJ whole genome shotgun (WGS) entry which is preliminary data.</text>
</comment>
<dbReference type="OrthoDB" id="3700401at2"/>
<protein>
    <submittedName>
        <fullName evidence="3">Uncharacterized protein</fullName>
    </submittedName>
</protein>
<keyword evidence="2" id="KW-0472">Membrane</keyword>
<evidence type="ECO:0000256" key="1">
    <source>
        <dbReference type="SAM" id="MobiDB-lite"/>
    </source>
</evidence>
<evidence type="ECO:0000256" key="2">
    <source>
        <dbReference type="SAM" id="Phobius"/>
    </source>
</evidence>
<sequence>MSIFGQVWLWSVAAFVIGVLLTWLLLVRPAQARNRALERRLQAAQASAAQERAQDRAPVQPTRTFDREPEAPQPQARSFVSEPDPMPAAVEPEPAAPEPNWYDRDSFGDRAEHAETSLFEPSGAAEHGQSTPETYEPAAESTFRPSTEDSYEQPSLRSTLEPEENDAERTSIFTAFDKAEPERGSLFDPSGTPEQQAFESFSDQSGTHGSLAGHDLSTEDEPDLPPVVEEESAAETTQVLPKRQPRSTPRGGFEAPQPIQPSMRPIERREPAVDEGGRSGSLFEPVVRPNAAAHAAPEPAPSPPPARAHSSESAVPSGPFGPGSAMPRPGGGRPADDFEVKASVTALRYCTEESPQFPRMVAEVWFRTAADAERVGFRPLD</sequence>
<feature type="region of interest" description="Disordered" evidence="1">
    <location>
        <begin position="118"/>
        <end position="339"/>
    </location>
</feature>
<gene>
    <name evidence="3" type="ORF">FPZ12_039620</name>
</gene>
<accession>A0A5N0UM28</accession>
<feature type="compositionally biased region" description="Basic and acidic residues" evidence="1">
    <location>
        <begin position="265"/>
        <end position="277"/>
    </location>
</feature>
<dbReference type="RefSeq" id="WP_144756157.1">
    <property type="nucleotide sequence ID" value="NZ_VMNW02000106.1"/>
</dbReference>
<proteinExistence type="predicted"/>
<feature type="compositionally biased region" description="Low complexity" evidence="1">
    <location>
        <begin position="285"/>
        <end position="297"/>
    </location>
</feature>
<evidence type="ECO:0000313" key="4">
    <source>
        <dbReference type="Proteomes" id="UP000319769"/>
    </source>
</evidence>
<feature type="compositionally biased region" description="Acidic residues" evidence="1">
    <location>
        <begin position="218"/>
        <end position="233"/>
    </location>
</feature>
<dbReference type="Proteomes" id="UP000319769">
    <property type="component" value="Unassembled WGS sequence"/>
</dbReference>
<evidence type="ECO:0000313" key="3">
    <source>
        <dbReference type="EMBL" id="KAA9151086.1"/>
    </source>
</evidence>
<feature type="region of interest" description="Disordered" evidence="1">
    <location>
        <begin position="47"/>
        <end position="106"/>
    </location>
</feature>
<feature type="transmembrane region" description="Helical" evidence="2">
    <location>
        <begin position="6"/>
        <end position="27"/>
    </location>
</feature>
<feature type="compositionally biased region" description="Polar residues" evidence="1">
    <location>
        <begin position="192"/>
        <end position="208"/>
    </location>
</feature>